<evidence type="ECO:0000313" key="3">
    <source>
        <dbReference type="Proteomes" id="UP000509414"/>
    </source>
</evidence>
<feature type="transmembrane region" description="Helical" evidence="1">
    <location>
        <begin position="12"/>
        <end position="33"/>
    </location>
</feature>
<dbReference type="Proteomes" id="UP000509414">
    <property type="component" value="Chromosome"/>
</dbReference>
<feature type="transmembrane region" description="Helical" evidence="1">
    <location>
        <begin position="241"/>
        <end position="260"/>
    </location>
</feature>
<accession>A0A7H9CI69</accession>
<keyword evidence="3" id="KW-1185">Reference proteome</keyword>
<feature type="transmembrane region" description="Helical" evidence="1">
    <location>
        <begin position="71"/>
        <end position="91"/>
    </location>
</feature>
<reference evidence="2 3" key="1">
    <citation type="submission" date="2020-02" db="EMBL/GenBank/DDBJ databases">
        <title>Complete genome sequence of the novel Campylobacter species Candidatus Campylobacter infans.</title>
        <authorList>
            <person name="Duim B."/>
            <person name="Zomer A."/>
            <person name="van der Graaf L."/>
            <person name="Wagenaar J."/>
        </authorList>
    </citation>
    <scope>NUCLEOTIDE SEQUENCE [LARGE SCALE GENOMIC DNA]</scope>
    <source>
        <strain evidence="2 3">19S00001</strain>
    </source>
</reference>
<feature type="transmembrane region" description="Helical" evidence="1">
    <location>
        <begin position="148"/>
        <end position="173"/>
    </location>
</feature>
<feature type="transmembrane region" description="Helical" evidence="1">
    <location>
        <begin position="211"/>
        <end position="234"/>
    </location>
</feature>
<protein>
    <submittedName>
        <fullName evidence="2">PMT family membrane protein</fullName>
    </submittedName>
</protein>
<name>A0A7H9CI69_9BACT</name>
<keyword evidence="1" id="KW-0472">Membrane</keyword>
<proteinExistence type="predicted"/>
<evidence type="ECO:0000256" key="1">
    <source>
        <dbReference type="SAM" id="Phobius"/>
    </source>
</evidence>
<feature type="transmembrane region" description="Helical" evidence="1">
    <location>
        <begin position="303"/>
        <end position="324"/>
    </location>
</feature>
<dbReference type="EMBL" id="CP049075">
    <property type="protein sequence ID" value="QLI05817.1"/>
    <property type="molecule type" value="Genomic_DNA"/>
</dbReference>
<organism evidence="2 3">
    <name type="scientific">Candidatus Campylobacter infans</name>
    <dbReference type="NCBI Taxonomy" id="2561898"/>
    <lineage>
        <taxon>Bacteria</taxon>
        <taxon>Pseudomonadati</taxon>
        <taxon>Campylobacterota</taxon>
        <taxon>Epsilonproteobacteria</taxon>
        <taxon>Campylobacterales</taxon>
        <taxon>Campylobacteraceae</taxon>
        <taxon>Campylobacter</taxon>
    </lineage>
</organism>
<dbReference type="AlphaFoldDB" id="A0A7H9CI69"/>
<keyword evidence="1" id="KW-0812">Transmembrane</keyword>
<evidence type="ECO:0000313" key="2">
    <source>
        <dbReference type="EMBL" id="QLI05817.1"/>
    </source>
</evidence>
<feature type="transmembrane region" description="Helical" evidence="1">
    <location>
        <begin position="103"/>
        <end position="136"/>
    </location>
</feature>
<keyword evidence="1" id="KW-1133">Transmembrane helix</keyword>
<feature type="transmembrane region" description="Helical" evidence="1">
    <location>
        <begin position="266"/>
        <end position="283"/>
    </location>
</feature>
<feature type="transmembrane region" description="Helical" evidence="1">
    <location>
        <begin position="180"/>
        <end position="199"/>
    </location>
</feature>
<sequence length="406" mass="46855">MRNFILKENKILFLLILNIAILIYACANINISYDEAQIYFSHSSFLRKQGFLHELTGLSMSAFGDILGLDFAIRMPFVCAHLINIYLFYLLSRKILISHDDSILSVVIFMFLPGVLASAVLVNNAVFIIMLSLGALLCFSYSRFKTLIFLFIFSIFISNAFITLYLALFFYALYTKNRAYGVLGAIFILVWLFVFDFEISGKPRGYLLDTMAIYAAVFSPFIFIYFIYALYRIWVKESKDFLWFISCVAFCLSLIISVRAKAPLEAFLPFCVIFLPQMLRLFLNSMRVRLPAFRTKYKILGAFLLFSLILQNLASIFNAPLYLLNQNAKNHFMYNYDIAKELATKLKQNDVYSVYTSDEKLRLRLKFYGIDSSFKARLSTQQCAKNASKISIEKLGKQIALFYLCK</sequence>
<gene>
    <name evidence="2" type="ORF">CINF_1332</name>
</gene>
<dbReference type="KEGG" id="cinf:CINF_1332"/>
<dbReference type="PROSITE" id="PS51257">
    <property type="entry name" value="PROKAR_LIPOPROTEIN"/>
    <property type="match status" value="1"/>
</dbReference>
<dbReference type="RefSeq" id="WP_179974976.1">
    <property type="nucleotide sequence ID" value="NZ_CP049075.1"/>
</dbReference>